<organism evidence="2">
    <name type="scientific">Tanacetum cinerariifolium</name>
    <name type="common">Dalmatian daisy</name>
    <name type="synonym">Chrysanthemum cinerariifolium</name>
    <dbReference type="NCBI Taxonomy" id="118510"/>
    <lineage>
        <taxon>Eukaryota</taxon>
        <taxon>Viridiplantae</taxon>
        <taxon>Streptophyta</taxon>
        <taxon>Embryophyta</taxon>
        <taxon>Tracheophyta</taxon>
        <taxon>Spermatophyta</taxon>
        <taxon>Magnoliopsida</taxon>
        <taxon>eudicotyledons</taxon>
        <taxon>Gunneridae</taxon>
        <taxon>Pentapetalae</taxon>
        <taxon>asterids</taxon>
        <taxon>campanulids</taxon>
        <taxon>Asterales</taxon>
        <taxon>Asteraceae</taxon>
        <taxon>Asteroideae</taxon>
        <taxon>Anthemideae</taxon>
        <taxon>Anthemidinae</taxon>
        <taxon>Tanacetum</taxon>
    </lineage>
</organism>
<name>A0A6L2K9N6_TANCI</name>
<dbReference type="SMART" id="SM00343">
    <property type="entry name" value="ZnF_C2HC"/>
    <property type="match status" value="2"/>
</dbReference>
<keyword evidence="2" id="KW-0808">Transferase</keyword>
<dbReference type="GO" id="GO:0008270">
    <property type="term" value="F:zinc ion binding"/>
    <property type="evidence" value="ECO:0007669"/>
    <property type="project" value="InterPro"/>
</dbReference>
<gene>
    <name evidence="2" type="ORF">Tci_018149</name>
</gene>
<dbReference type="AlphaFoldDB" id="A0A6L2K9N6"/>
<dbReference type="Gene3D" id="3.10.10.10">
    <property type="entry name" value="HIV Type 1 Reverse Transcriptase, subunit A, domain 1"/>
    <property type="match status" value="1"/>
</dbReference>
<proteinExistence type="predicted"/>
<dbReference type="SUPFAM" id="SSF53098">
    <property type="entry name" value="Ribonuclease H-like"/>
    <property type="match status" value="1"/>
</dbReference>
<dbReference type="SUPFAM" id="SSF56672">
    <property type="entry name" value="DNA/RNA polymerases"/>
    <property type="match status" value="1"/>
</dbReference>
<sequence>MLVDALLQHEVEGYMNRIVEKVKGLEIKEEVVEVAKKVAKVAKEVVEVAKGVVEVTKEVVEMVKKVIKVVKEVVEETTLTTKGTMRIKTTMSSMTTTRCGENQKLKYTVGSFIGKALTWWNSQVQTRATEPKIIQSVILKAGMLTDEAIRNEALKKNTKKTRNNGVTGRDGNVRVDNKRSRTGRAFATITNPVRKECTGTAPKCPNCNYHHPTYVPYHLCTSCNHFRHITKDCRVGPRVVNPLKSRNPAAARDACFECGGTDHYKAACPRNKAKIVCHEKVVRIPLPNSKLLRVLGERQEEKLRVHEDDIPKTTFRTRYGNFEFIVMPFGLTNAPATKEEHEMNLGLILKLLKKEKLYIKFSKCKFWLQEVQFLEHVINIEGIHVDPSKIKTINNWEASKTPSNNFSMLAKPFTILTQKHKEPKVRADAEGDYLYGTKSVININHKSLQHIFNQKELNMRQRRWIEHFGDYDCEIRYHPGKENVDKILAAQNEASQAVNAPIEMLRELDGQMERRSVKALYYLDRIWVPLTSDARILITDKAHKSKYSVHPGAYKMYYDLRFAKSTYFLPIHKDFKMERLARLYLNELVARHGMPISIISDRDSHFTSRAWVMDIRGSWDVYLPLVELSYNNNYHSSVRCTSFKDLYGRKCRSPILWAKVGEGQLIGTKIMQETTEKISQIKDRIMTTRDRQKSHANKHRKPLEFSVGNHVLLKLSPWKGVVRFSKKGKLAPRFVGPF</sequence>
<dbReference type="EMBL" id="BKCJ010002089">
    <property type="protein sequence ID" value="GEU46171.1"/>
    <property type="molecule type" value="Genomic_DNA"/>
</dbReference>
<dbReference type="InterPro" id="IPR043502">
    <property type="entry name" value="DNA/RNA_pol_sf"/>
</dbReference>
<dbReference type="Gene3D" id="3.30.70.270">
    <property type="match status" value="1"/>
</dbReference>
<accession>A0A6L2K9N6</accession>
<dbReference type="PANTHER" id="PTHR34072">
    <property type="entry name" value="ENZYMATIC POLYPROTEIN-RELATED"/>
    <property type="match status" value="1"/>
</dbReference>
<reference evidence="2" key="1">
    <citation type="journal article" date="2019" name="Sci. Rep.">
        <title>Draft genome of Tanacetum cinerariifolium, the natural source of mosquito coil.</title>
        <authorList>
            <person name="Yamashiro T."/>
            <person name="Shiraishi A."/>
            <person name="Satake H."/>
            <person name="Nakayama K."/>
        </authorList>
    </citation>
    <scope>NUCLEOTIDE SEQUENCE</scope>
</reference>
<dbReference type="InterPro" id="IPR001878">
    <property type="entry name" value="Znf_CCHC"/>
</dbReference>
<evidence type="ECO:0000259" key="1">
    <source>
        <dbReference type="SMART" id="SM00343"/>
    </source>
</evidence>
<keyword evidence="2" id="KW-0548">Nucleotidyltransferase</keyword>
<feature type="domain" description="CCHC-type" evidence="1">
    <location>
        <begin position="254"/>
        <end position="270"/>
    </location>
</feature>
<dbReference type="PANTHER" id="PTHR34072:SF52">
    <property type="entry name" value="RIBONUCLEASE H"/>
    <property type="match status" value="1"/>
</dbReference>
<dbReference type="InterPro" id="IPR012337">
    <property type="entry name" value="RNaseH-like_sf"/>
</dbReference>
<comment type="caution">
    <text evidence="2">The sequence shown here is derived from an EMBL/GenBank/DDBJ whole genome shotgun (WGS) entry which is preliminary data.</text>
</comment>
<dbReference type="GO" id="GO:0003676">
    <property type="term" value="F:nucleic acid binding"/>
    <property type="evidence" value="ECO:0007669"/>
    <property type="project" value="InterPro"/>
</dbReference>
<dbReference type="Gene3D" id="4.10.60.10">
    <property type="entry name" value="Zinc finger, CCHC-type"/>
    <property type="match status" value="1"/>
</dbReference>
<evidence type="ECO:0000313" key="2">
    <source>
        <dbReference type="EMBL" id="GEU46171.1"/>
    </source>
</evidence>
<feature type="domain" description="CCHC-type" evidence="1">
    <location>
        <begin position="219"/>
        <end position="235"/>
    </location>
</feature>
<dbReference type="GO" id="GO:0003964">
    <property type="term" value="F:RNA-directed DNA polymerase activity"/>
    <property type="evidence" value="ECO:0007669"/>
    <property type="project" value="UniProtKB-KW"/>
</dbReference>
<protein>
    <submittedName>
        <fullName evidence="2">Reverse transcriptase domain-containing protein</fullName>
    </submittedName>
</protein>
<dbReference type="InterPro" id="IPR043128">
    <property type="entry name" value="Rev_trsase/Diguanyl_cyclase"/>
</dbReference>
<keyword evidence="2" id="KW-0695">RNA-directed DNA polymerase</keyword>